<dbReference type="AlphaFoldDB" id="A0A2G5K3V5"/>
<dbReference type="PANTHER" id="PTHR11748">
    <property type="entry name" value="D-LACTATE DEHYDROGENASE"/>
    <property type="match status" value="1"/>
</dbReference>
<dbReference type="FunFam" id="3.30.465.10:FF:000056">
    <property type="entry name" value="Uncharacterized protein"/>
    <property type="match status" value="1"/>
</dbReference>
<dbReference type="Pfam" id="PF01565">
    <property type="entry name" value="FAD_binding_4"/>
    <property type="match status" value="1"/>
</dbReference>
<comment type="caution">
    <text evidence="9">The sequence shown here is derived from an EMBL/GenBank/DDBJ whole genome shotgun (WGS) entry which is preliminary data.</text>
</comment>
<sequence>MNIDKAITEMQAVLGDRLSTKKSDLDFHGQNEAYYPFTPPDAVAFVQSTQEVSDIVKICAKYDCPITPWGVGTSLEGHALPIKGGVTIDFSQMNKIVEIYNEDLNVRVQPGITREELNAELRTTGLFFPIDPGANATIGGMTATRASGTTAVRYGTMKDNVLALEVVLADGRIIRTGTRAKKSSAGYDLTRLMVGSEGTLGIITEITLALQGQPEATAAAICDFPDVESAVNTVIMAVQMGVPIARIELVDAMMIRAINNYSKLDMVETPHLFMEFHGSEAGVGEQSETMKSITGEFGGGAFQWSTKVEERNRLWAARHNAYPAARGLKPGFTGLTTDICVPISQLAKAIGDSEKDIADSGLLGPILGHVGDGNYHATLLVDPNDPDMIATAKGVAHRMAERALAVGGTVTGEHGVGIGKMKYMAAEHGDGWSVMADIKRALDPQNILNPGKMVQVN</sequence>
<dbReference type="Gene3D" id="3.30.70.2740">
    <property type="match status" value="1"/>
</dbReference>
<dbReference type="OrthoDB" id="9811557at2"/>
<evidence type="ECO:0000259" key="8">
    <source>
        <dbReference type="PROSITE" id="PS51387"/>
    </source>
</evidence>
<dbReference type="FunFam" id="3.30.70.2740:FF:000001">
    <property type="entry name" value="D-lactate dehydrogenase mitochondrial"/>
    <property type="match status" value="1"/>
</dbReference>
<dbReference type="PROSITE" id="PS51387">
    <property type="entry name" value="FAD_PCMH"/>
    <property type="match status" value="1"/>
</dbReference>
<dbReference type="SUPFAM" id="SSF55103">
    <property type="entry name" value="FAD-linked oxidases, C-terminal domain"/>
    <property type="match status" value="1"/>
</dbReference>
<evidence type="ECO:0000256" key="6">
    <source>
        <dbReference type="ARBA" id="ARBA00023002"/>
    </source>
</evidence>
<dbReference type="Gene3D" id="3.30.465.10">
    <property type="match status" value="1"/>
</dbReference>
<dbReference type="InterPro" id="IPR016164">
    <property type="entry name" value="FAD-linked_Oxase-like_C"/>
</dbReference>
<evidence type="ECO:0000256" key="2">
    <source>
        <dbReference type="ARBA" id="ARBA00008000"/>
    </source>
</evidence>
<keyword evidence="10" id="KW-1185">Reference proteome</keyword>
<evidence type="ECO:0000256" key="5">
    <source>
        <dbReference type="ARBA" id="ARBA00022946"/>
    </source>
</evidence>
<keyword evidence="3" id="KW-0285">Flavoprotein</keyword>
<dbReference type="InterPro" id="IPR016166">
    <property type="entry name" value="FAD-bd_PCMH"/>
</dbReference>
<comment type="cofactor">
    <cofactor evidence="1">
        <name>FAD</name>
        <dbReference type="ChEBI" id="CHEBI:57692"/>
    </cofactor>
</comment>
<dbReference type="GO" id="GO:0071949">
    <property type="term" value="F:FAD binding"/>
    <property type="evidence" value="ECO:0007669"/>
    <property type="project" value="InterPro"/>
</dbReference>
<dbReference type="InterPro" id="IPR016169">
    <property type="entry name" value="FAD-bd_PCMH_sub2"/>
</dbReference>
<feature type="domain" description="FAD-binding PCMH-type" evidence="8">
    <location>
        <begin position="36"/>
        <end position="213"/>
    </location>
</feature>
<gene>
    <name evidence="9" type="ORF">BFP76_03090</name>
</gene>
<keyword evidence="5" id="KW-0809">Transit peptide</keyword>
<reference evidence="9 10" key="1">
    <citation type="submission" date="2016-08" db="EMBL/GenBank/DDBJ databases">
        <title>Draft genome of Amylibacter sp. strain 4G11.</title>
        <authorList>
            <person name="Wong S.-K."/>
            <person name="Hamasaki K."/>
            <person name="Yoshizawa S."/>
        </authorList>
    </citation>
    <scope>NUCLEOTIDE SEQUENCE [LARGE SCALE GENOMIC DNA]</scope>
    <source>
        <strain evidence="9 10">4G11</strain>
    </source>
</reference>
<dbReference type="EC" id="1.1.2.4" evidence="7"/>
<evidence type="ECO:0000256" key="3">
    <source>
        <dbReference type="ARBA" id="ARBA00022630"/>
    </source>
</evidence>
<dbReference type="FunFam" id="1.10.45.10:FF:000001">
    <property type="entry name" value="D-lactate dehydrogenase mitochondrial"/>
    <property type="match status" value="1"/>
</dbReference>
<dbReference type="PANTHER" id="PTHR11748:SF111">
    <property type="entry name" value="D-LACTATE DEHYDROGENASE, MITOCHONDRIAL-RELATED"/>
    <property type="match status" value="1"/>
</dbReference>
<dbReference type="InterPro" id="IPR016171">
    <property type="entry name" value="Vanillyl_alc_oxidase_C-sub2"/>
</dbReference>
<evidence type="ECO:0000313" key="10">
    <source>
        <dbReference type="Proteomes" id="UP000231516"/>
    </source>
</evidence>
<dbReference type="Pfam" id="PF02913">
    <property type="entry name" value="FAD-oxidase_C"/>
    <property type="match status" value="1"/>
</dbReference>
<evidence type="ECO:0000256" key="7">
    <source>
        <dbReference type="ARBA" id="ARBA00038897"/>
    </source>
</evidence>
<name>A0A2G5K3V5_9RHOB</name>
<organism evidence="9 10">
    <name type="scientific">Paramylibacter kogurei</name>
    <dbReference type="NCBI Taxonomy" id="1889778"/>
    <lineage>
        <taxon>Bacteria</taxon>
        <taxon>Pseudomonadati</taxon>
        <taxon>Pseudomonadota</taxon>
        <taxon>Alphaproteobacteria</taxon>
        <taxon>Rhodobacterales</taxon>
        <taxon>Paracoccaceae</taxon>
        <taxon>Paramylibacter</taxon>
    </lineage>
</organism>
<proteinExistence type="inferred from homology"/>
<evidence type="ECO:0000256" key="4">
    <source>
        <dbReference type="ARBA" id="ARBA00022827"/>
    </source>
</evidence>
<evidence type="ECO:0000256" key="1">
    <source>
        <dbReference type="ARBA" id="ARBA00001974"/>
    </source>
</evidence>
<dbReference type="InterPro" id="IPR004113">
    <property type="entry name" value="FAD-bd_oxidored_4_C"/>
</dbReference>
<dbReference type="GO" id="GO:0008720">
    <property type="term" value="F:D-lactate dehydrogenase (NAD+) activity"/>
    <property type="evidence" value="ECO:0007669"/>
    <property type="project" value="TreeGrafter"/>
</dbReference>
<keyword evidence="6" id="KW-0560">Oxidoreductase</keyword>
<comment type="similarity">
    <text evidence="2">Belongs to the FAD-binding oxidoreductase/transferase type 4 family.</text>
</comment>
<dbReference type="Gene3D" id="1.10.45.10">
    <property type="entry name" value="Vanillyl-alcohol Oxidase, Chain A, domain 4"/>
    <property type="match status" value="1"/>
</dbReference>
<dbReference type="InterPro" id="IPR006094">
    <property type="entry name" value="Oxid_FAD_bind_N"/>
</dbReference>
<dbReference type="GO" id="GO:0004458">
    <property type="term" value="F:D-lactate dehydrogenase (cytochrome) activity"/>
    <property type="evidence" value="ECO:0007669"/>
    <property type="project" value="UniProtKB-EC"/>
</dbReference>
<dbReference type="GO" id="GO:1903457">
    <property type="term" value="P:lactate catabolic process"/>
    <property type="evidence" value="ECO:0007669"/>
    <property type="project" value="TreeGrafter"/>
</dbReference>
<dbReference type="SUPFAM" id="SSF56176">
    <property type="entry name" value="FAD-binding/transporter-associated domain-like"/>
    <property type="match status" value="1"/>
</dbReference>
<keyword evidence="4" id="KW-0274">FAD</keyword>
<protein>
    <recommendedName>
        <fullName evidence="7">D-lactate dehydrogenase (cytochrome)</fullName>
        <ecNumber evidence="7">1.1.2.4</ecNumber>
    </recommendedName>
</protein>
<dbReference type="RefSeq" id="WP_099592506.1">
    <property type="nucleotide sequence ID" value="NZ_MDGM01000012.1"/>
</dbReference>
<evidence type="ECO:0000313" key="9">
    <source>
        <dbReference type="EMBL" id="PIB24226.1"/>
    </source>
</evidence>
<dbReference type="EMBL" id="MDGM01000012">
    <property type="protein sequence ID" value="PIB24226.1"/>
    <property type="molecule type" value="Genomic_DNA"/>
</dbReference>
<accession>A0A2G5K3V5</accession>
<dbReference type="Proteomes" id="UP000231516">
    <property type="component" value="Unassembled WGS sequence"/>
</dbReference>
<dbReference type="InterPro" id="IPR036318">
    <property type="entry name" value="FAD-bd_PCMH-like_sf"/>
</dbReference>